<keyword evidence="3" id="KW-0012">Acyltransferase</keyword>
<organism evidence="5 6">
    <name type="scientific">Neptunomonas marina</name>
    <dbReference type="NCBI Taxonomy" id="1815562"/>
    <lineage>
        <taxon>Bacteria</taxon>
        <taxon>Pseudomonadati</taxon>
        <taxon>Pseudomonadota</taxon>
        <taxon>Gammaproteobacteria</taxon>
        <taxon>Oceanospirillales</taxon>
        <taxon>Oceanospirillaceae</taxon>
        <taxon>Neptunomonas</taxon>
    </lineage>
</organism>
<dbReference type="CDD" id="cd04301">
    <property type="entry name" value="NAT_SF"/>
    <property type="match status" value="1"/>
</dbReference>
<dbReference type="AlphaFoldDB" id="A0A437QEJ5"/>
<dbReference type="FunFam" id="3.40.630.30:FF:000064">
    <property type="entry name" value="GNAT family acetyltransferase"/>
    <property type="match status" value="1"/>
</dbReference>
<dbReference type="GO" id="GO:0008080">
    <property type="term" value="F:N-acetyltransferase activity"/>
    <property type="evidence" value="ECO:0007669"/>
    <property type="project" value="UniProtKB-ARBA"/>
</dbReference>
<evidence type="ECO:0000256" key="2">
    <source>
        <dbReference type="ARBA" id="ARBA00022679"/>
    </source>
</evidence>
<accession>A0A437QEJ5</accession>
<reference evidence="5 6" key="1">
    <citation type="submission" date="2019-01" db="EMBL/GenBank/DDBJ databases">
        <authorList>
            <person name="Chen W.-M."/>
        </authorList>
    </citation>
    <scope>NUCLEOTIDE SEQUENCE [LARGE SCALE GENOMIC DNA]</scope>
    <source>
        <strain evidence="5 6">HPM-16</strain>
    </source>
</reference>
<dbReference type="SUPFAM" id="SSF55729">
    <property type="entry name" value="Acyl-CoA N-acyltransferases (Nat)"/>
    <property type="match status" value="1"/>
</dbReference>
<protein>
    <submittedName>
        <fullName evidence="5">GNAT family N-acetyltransferase</fullName>
    </submittedName>
</protein>
<dbReference type="Proteomes" id="UP000282818">
    <property type="component" value="Unassembled WGS sequence"/>
</dbReference>
<keyword evidence="2 5" id="KW-0808">Transferase</keyword>
<dbReference type="PROSITE" id="PS51186">
    <property type="entry name" value="GNAT"/>
    <property type="match status" value="1"/>
</dbReference>
<comment type="similarity">
    <text evidence="1">Belongs to the acetyltransferase family.</text>
</comment>
<dbReference type="Gene3D" id="3.40.630.30">
    <property type="match status" value="1"/>
</dbReference>
<keyword evidence="6" id="KW-1185">Reference proteome</keyword>
<name>A0A437QEJ5_9GAMM</name>
<dbReference type="InterPro" id="IPR016181">
    <property type="entry name" value="Acyl_CoA_acyltransferase"/>
</dbReference>
<dbReference type="InterPro" id="IPR051016">
    <property type="entry name" value="Diverse_Substrate_AcTransf"/>
</dbReference>
<evidence type="ECO:0000256" key="1">
    <source>
        <dbReference type="ARBA" id="ARBA00008694"/>
    </source>
</evidence>
<evidence type="ECO:0000313" key="5">
    <source>
        <dbReference type="EMBL" id="RVU32859.1"/>
    </source>
</evidence>
<dbReference type="PANTHER" id="PTHR10545">
    <property type="entry name" value="DIAMINE N-ACETYLTRANSFERASE"/>
    <property type="match status" value="1"/>
</dbReference>
<evidence type="ECO:0000259" key="4">
    <source>
        <dbReference type="PROSITE" id="PS51186"/>
    </source>
</evidence>
<dbReference type="PANTHER" id="PTHR10545:SF29">
    <property type="entry name" value="GH14572P-RELATED"/>
    <property type="match status" value="1"/>
</dbReference>
<dbReference type="Pfam" id="PF00583">
    <property type="entry name" value="Acetyltransf_1"/>
    <property type="match status" value="1"/>
</dbReference>
<sequence length="163" mass="18167">MSVSQLEIRTATKADTATIYRFVMDLAIYEKAEQEVVASAADIEASLFGEESTTQALICEQDGVAIGFAVYFFNYSTWLGKHGIYLEDLYVSPAYRGVGAGQALLQHLARIAVSKGCGRFEWSVLDWNTPAIDFYEHLGAVAQKEWIGYRLEGEALQRLAQQR</sequence>
<evidence type="ECO:0000313" key="6">
    <source>
        <dbReference type="Proteomes" id="UP000282818"/>
    </source>
</evidence>
<evidence type="ECO:0000256" key="3">
    <source>
        <dbReference type="ARBA" id="ARBA00023315"/>
    </source>
</evidence>
<feature type="domain" description="N-acetyltransferase" evidence="4">
    <location>
        <begin position="6"/>
        <end position="163"/>
    </location>
</feature>
<proteinExistence type="inferred from homology"/>
<dbReference type="EMBL" id="SACQ01000001">
    <property type="protein sequence ID" value="RVU32859.1"/>
    <property type="molecule type" value="Genomic_DNA"/>
</dbReference>
<dbReference type="InterPro" id="IPR000182">
    <property type="entry name" value="GNAT_dom"/>
</dbReference>
<comment type="caution">
    <text evidence="5">The sequence shown here is derived from an EMBL/GenBank/DDBJ whole genome shotgun (WGS) entry which is preliminary data.</text>
</comment>
<gene>
    <name evidence="5" type="ORF">EOE65_04170</name>
</gene>